<organism evidence="2 3">
    <name type="scientific">Orbilia javanica</name>
    <dbReference type="NCBI Taxonomy" id="47235"/>
    <lineage>
        <taxon>Eukaryota</taxon>
        <taxon>Fungi</taxon>
        <taxon>Dikarya</taxon>
        <taxon>Ascomycota</taxon>
        <taxon>Pezizomycotina</taxon>
        <taxon>Orbiliomycetes</taxon>
        <taxon>Orbiliales</taxon>
        <taxon>Orbiliaceae</taxon>
        <taxon>Orbilia</taxon>
    </lineage>
</organism>
<feature type="region of interest" description="Disordered" evidence="1">
    <location>
        <begin position="418"/>
        <end position="493"/>
    </location>
</feature>
<evidence type="ECO:0008006" key="4">
    <source>
        <dbReference type="Google" id="ProtNLM"/>
    </source>
</evidence>
<evidence type="ECO:0000313" key="2">
    <source>
        <dbReference type="EMBL" id="KAK6329968.1"/>
    </source>
</evidence>
<evidence type="ECO:0000256" key="1">
    <source>
        <dbReference type="SAM" id="MobiDB-lite"/>
    </source>
</evidence>
<protein>
    <recommendedName>
        <fullName evidence="4">F-box domain-containing protein</fullName>
    </recommendedName>
</protein>
<evidence type="ECO:0000313" key="3">
    <source>
        <dbReference type="Proteomes" id="UP001313282"/>
    </source>
</evidence>
<accession>A0AAN8R7V5</accession>
<feature type="compositionally biased region" description="Low complexity" evidence="1">
    <location>
        <begin position="468"/>
        <end position="480"/>
    </location>
</feature>
<dbReference type="EMBL" id="JAVHNR010000012">
    <property type="protein sequence ID" value="KAK6329968.1"/>
    <property type="molecule type" value="Genomic_DNA"/>
</dbReference>
<name>A0AAN8R7V5_9PEZI</name>
<dbReference type="Proteomes" id="UP001313282">
    <property type="component" value="Unassembled WGS sequence"/>
</dbReference>
<feature type="compositionally biased region" description="Acidic residues" evidence="1">
    <location>
        <begin position="481"/>
        <end position="493"/>
    </location>
</feature>
<gene>
    <name evidence="2" type="ORF">TWF718_003394</name>
</gene>
<keyword evidence="3" id="KW-1185">Reference proteome</keyword>
<comment type="caution">
    <text evidence="2">The sequence shown here is derived from an EMBL/GenBank/DDBJ whole genome shotgun (WGS) entry which is preliminary data.</text>
</comment>
<sequence>MLLQKDGNGLFAALPTEICHFVLEYMDKESRDAFAKCSRHCYSIAFPARFSGIKLSESNYKHWLGVFTRGWLAPLRRSVHMVVLDTTKVKYIAVILLKLLAFPNLRALSFNIHAPKSFEGNIFNFLLCTLSTLPFYDNITHMEFKSYGYQMQPQNPEVLFLGERDEPAQLKRELKRETEMRYHYERDIKLFPKAGNILGPHISTVQVVEKSLNSDIYFPKNLRSLGVGMGSQTPYYFVPILGCPTLTTVIFEFFPSRLKDSKGLSNSLQFPLVKNLVIQHVGYYAEMDLIGKHFPNVEAVSVTKRCTRHWGDFVRDLPQVKKFTVPWHIDRWRYVTTDYLQSGIAGLLNTGYIQHHPTITFCGQYEVEGGSHLKYISATCVIVTNLDGSYDFQWEGDINHKPDDIILPGFQEEMLKEAESRGDDYMYSSSEEMDTGSVHSEYVDTEGNTRYQRSDEEEEDASLYGSDSEYWGSEGEVVSESGEDSEMDLDGTS</sequence>
<proteinExistence type="predicted"/>
<dbReference type="AlphaFoldDB" id="A0AAN8R7V5"/>
<reference evidence="2 3" key="1">
    <citation type="submission" date="2019-10" db="EMBL/GenBank/DDBJ databases">
        <authorList>
            <person name="Palmer J.M."/>
        </authorList>
    </citation>
    <scope>NUCLEOTIDE SEQUENCE [LARGE SCALE GENOMIC DNA]</scope>
    <source>
        <strain evidence="2 3">TWF718</strain>
    </source>
</reference>